<evidence type="ECO:0000313" key="1">
    <source>
        <dbReference type="EMBL" id="EUJ27397.1"/>
    </source>
</evidence>
<proteinExistence type="predicted"/>
<gene>
    <name evidence="1" type="ORF">MFLO_13048</name>
</gene>
<sequence>MENKYVDSSKLHRSVYPLPDDILAELSKRNLLEAYKARPDYQKNDYIGWISRAKRMETREKRLNQMLAELASGDKYMNMEYRPKET</sequence>
<protein>
    <recommendedName>
        <fullName evidence="3">YdeI/OmpD-associated family protein</fullName>
    </recommendedName>
</protein>
<dbReference type="Pfam" id="PF13376">
    <property type="entry name" value="OmdA"/>
    <property type="match status" value="1"/>
</dbReference>
<organism evidence="1 2">
    <name type="scientific">Listeria floridensis FSL S10-1187</name>
    <dbReference type="NCBI Taxonomy" id="1265817"/>
    <lineage>
        <taxon>Bacteria</taxon>
        <taxon>Bacillati</taxon>
        <taxon>Bacillota</taxon>
        <taxon>Bacilli</taxon>
        <taxon>Bacillales</taxon>
        <taxon>Listeriaceae</taxon>
        <taxon>Listeria</taxon>
    </lineage>
</organism>
<keyword evidence="2" id="KW-1185">Reference proteome</keyword>
<dbReference type="EMBL" id="AODF01000032">
    <property type="protein sequence ID" value="EUJ27397.1"/>
    <property type="molecule type" value="Genomic_DNA"/>
</dbReference>
<evidence type="ECO:0008006" key="3">
    <source>
        <dbReference type="Google" id="ProtNLM"/>
    </source>
</evidence>
<comment type="caution">
    <text evidence="1">The sequence shown here is derived from an EMBL/GenBank/DDBJ whole genome shotgun (WGS) entry which is preliminary data.</text>
</comment>
<name>A0ABP3AW83_9LIST</name>
<dbReference type="Proteomes" id="UP000019249">
    <property type="component" value="Unassembled WGS sequence"/>
</dbReference>
<reference evidence="1 2" key="1">
    <citation type="journal article" date="2014" name="Int. J. Syst. Evol. Microbiol.">
        <title>Listeria floridensis sp. nov., Listeria aquatica sp. nov., Listeria cornellensis sp. nov., Listeria riparia sp. nov. and Listeria grandensis sp. nov., from agricultural and natural environments.</title>
        <authorList>
            <person name="den Bakker H.C."/>
            <person name="Warchocki S."/>
            <person name="Wright E.M."/>
            <person name="Allred A.F."/>
            <person name="Ahlstrom C."/>
            <person name="Manuel C.S."/>
            <person name="Stasiewicz M.J."/>
            <person name="Burrell A."/>
            <person name="Roof S."/>
            <person name="Strawn L."/>
            <person name="Fortes E.D."/>
            <person name="Nightingale K.K."/>
            <person name="Kephart D."/>
            <person name="Wiedmann M."/>
        </authorList>
    </citation>
    <scope>NUCLEOTIDE SEQUENCE [LARGE SCALE GENOMIC DNA]</scope>
    <source>
        <strain evidence="1 2">FSL S10-1187</strain>
    </source>
</reference>
<evidence type="ECO:0000313" key="2">
    <source>
        <dbReference type="Proteomes" id="UP000019249"/>
    </source>
</evidence>
<dbReference type="RefSeq" id="WP_051993627.1">
    <property type="nucleotide sequence ID" value="NZ_AODF01000032.1"/>
</dbReference>
<accession>A0ABP3AW83</accession>